<dbReference type="SMART" id="SM00382">
    <property type="entry name" value="AAA"/>
    <property type="match status" value="1"/>
</dbReference>
<feature type="domain" description="ABC transmembrane type-1" evidence="9">
    <location>
        <begin position="19"/>
        <end position="301"/>
    </location>
</feature>
<dbReference type="InterPro" id="IPR003439">
    <property type="entry name" value="ABC_transporter-like_ATP-bd"/>
</dbReference>
<keyword evidence="5 7" id="KW-1133">Transmembrane helix</keyword>
<dbReference type="FunFam" id="3.40.50.300:FF:000218">
    <property type="entry name" value="Multidrug ABC transporter ATP-binding protein"/>
    <property type="match status" value="1"/>
</dbReference>
<dbReference type="InterPro" id="IPR036640">
    <property type="entry name" value="ABC1_TM_sf"/>
</dbReference>
<accession>A0A2U3QJH1</accession>
<dbReference type="SUPFAM" id="SSF52540">
    <property type="entry name" value="P-loop containing nucleoside triphosphate hydrolases"/>
    <property type="match status" value="1"/>
</dbReference>
<dbReference type="PROSITE" id="PS00211">
    <property type="entry name" value="ABC_TRANSPORTER_1"/>
    <property type="match status" value="1"/>
</dbReference>
<dbReference type="PROSITE" id="PS50893">
    <property type="entry name" value="ABC_TRANSPORTER_2"/>
    <property type="match status" value="1"/>
</dbReference>
<keyword evidence="10" id="KW-0378">Hydrolase</keyword>
<reference evidence="11" key="1">
    <citation type="submission" date="2018-03" db="EMBL/GenBank/DDBJ databases">
        <authorList>
            <person name="Zecchin S."/>
        </authorList>
    </citation>
    <scope>NUCLEOTIDE SEQUENCE [LARGE SCALE GENOMIC DNA]</scope>
</reference>
<dbReference type="AlphaFoldDB" id="A0A2U3QJH1"/>
<dbReference type="GO" id="GO:0016887">
    <property type="term" value="F:ATP hydrolysis activity"/>
    <property type="evidence" value="ECO:0007669"/>
    <property type="project" value="InterPro"/>
</dbReference>
<dbReference type="PANTHER" id="PTHR43394:SF1">
    <property type="entry name" value="ATP-BINDING CASSETTE SUB-FAMILY B MEMBER 10, MITOCHONDRIAL"/>
    <property type="match status" value="1"/>
</dbReference>
<dbReference type="CDD" id="cd18552">
    <property type="entry name" value="ABC_6TM_MsbA_like"/>
    <property type="match status" value="1"/>
</dbReference>
<keyword evidence="6 7" id="KW-0472">Membrane</keyword>
<dbReference type="EMBL" id="OUUY01000108">
    <property type="protein sequence ID" value="SPQ01552.1"/>
    <property type="molecule type" value="Genomic_DNA"/>
</dbReference>
<feature type="transmembrane region" description="Helical" evidence="7">
    <location>
        <begin position="159"/>
        <end position="177"/>
    </location>
</feature>
<evidence type="ECO:0000256" key="4">
    <source>
        <dbReference type="ARBA" id="ARBA00022840"/>
    </source>
</evidence>
<dbReference type="InterPro" id="IPR027417">
    <property type="entry name" value="P-loop_NTPase"/>
</dbReference>
<evidence type="ECO:0000256" key="5">
    <source>
        <dbReference type="ARBA" id="ARBA00022989"/>
    </source>
</evidence>
<dbReference type="GO" id="GO:0015421">
    <property type="term" value="F:ABC-type oligopeptide transporter activity"/>
    <property type="evidence" value="ECO:0007669"/>
    <property type="project" value="TreeGrafter"/>
</dbReference>
<dbReference type="Gene3D" id="3.40.50.300">
    <property type="entry name" value="P-loop containing nucleotide triphosphate hydrolases"/>
    <property type="match status" value="1"/>
</dbReference>
<sequence>MEDYRRIFRLVMPYWRRVAMAVLAGVIVSGMNASIAWLAKPAMDDVLIRKDKNLLFLLPLAIFFIFLGKGIFTYIQEYLMRSASQKMVMHLRNSLYSHITELPLGYFGKNSSGELISKVINDTSMLQELVSLTIKDLFRESATALALVFVALWRRWDLTLISITVLPTALYGVGTLGKRMRQISRRAQEKISRITEFLTESFSGIKIIKAFCRQPDESRRFEEITREYYRENMRAIRVTESSTLLMEAVGGLGIAFVIWYGARLIFSNTMTVGDFTSFLTAIFLVYTPAKRLARINIGIQQARPPLERIHKLLSEPVETDGIEELKPISKYIEFKGVSFAYPAARHKALDNLNLTIKRGEIIAIVGKSGGGKTTLANLLPRFYVPTEGVVSIDGTDISRVSAVSLRGQFGIVSQEVILFNDTVASNISYGKPSAPKEEIIVAAKAAYAHDFIMELPHEYDTVVGERGTRLSGGQRQRLSIARAVLKNPPILILDEATSSLDTASEMMVQRALENLMVNRTTFVIAHRLSTIKRADRIIVLDKGRILESGTHRELYERGGLYKKLYEVQFSSQDAGGTF</sequence>
<organism evidence="10 11">
    <name type="scientific">Candidatus Sulfobium mesophilum</name>
    <dbReference type="NCBI Taxonomy" id="2016548"/>
    <lineage>
        <taxon>Bacteria</taxon>
        <taxon>Pseudomonadati</taxon>
        <taxon>Nitrospirota</taxon>
        <taxon>Nitrospiria</taxon>
        <taxon>Nitrospirales</taxon>
        <taxon>Nitrospiraceae</taxon>
        <taxon>Candidatus Sulfobium</taxon>
    </lineage>
</organism>
<evidence type="ECO:0000256" key="3">
    <source>
        <dbReference type="ARBA" id="ARBA00022741"/>
    </source>
</evidence>
<feature type="transmembrane region" description="Helical" evidence="7">
    <location>
        <begin position="137"/>
        <end position="153"/>
    </location>
</feature>
<feature type="transmembrane region" description="Helical" evidence="7">
    <location>
        <begin position="268"/>
        <end position="286"/>
    </location>
</feature>
<comment type="subcellular location">
    <subcellularLocation>
        <location evidence="1">Cell membrane</location>
        <topology evidence="1">Multi-pass membrane protein</topology>
    </subcellularLocation>
</comment>
<dbReference type="CDD" id="cd03251">
    <property type="entry name" value="ABCC_MsbA"/>
    <property type="match status" value="1"/>
</dbReference>
<feature type="transmembrane region" description="Helical" evidence="7">
    <location>
        <begin position="243"/>
        <end position="262"/>
    </location>
</feature>
<dbReference type="OrthoDB" id="9806127at2"/>
<evidence type="ECO:0000313" key="10">
    <source>
        <dbReference type="EMBL" id="SPQ01552.1"/>
    </source>
</evidence>
<protein>
    <submittedName>
        <fullName evidence="10">Lipid A export ATP-binding/permease protein MsbA</fullName>
        <ecNumber evidence="10">3.6.3.-</ecNumber>
    </submittedName>
</protein>
<evidence type="ECO:0000259" key="8">
    <source>
        <dbReference type="PROSITE" id="PS50893"/>
    </source>
</evidence>
<feature type="domain" description="ABC transporter" evidence="8">
    <location>
        <begin position="332"/>
        <end position="567"/>
    </location>
</feature>
<evidence type="ECO:0000259" key="9">
    <source>
        <dbReference type="PROSITE" id="PS50929"/>
    </source>
</evidence>
<evidence type="ECO:0000256" key="2">
    <source>
        <dbReference type="ARBA" id="ARBA00022692"/>
    </source>
</evidence>
<keyword evidence="4 10" id="KW-0067">ATP-binding</keyword>
<dbReference type="InterPro" id="IPR011527">
    <property type="entry name" value="ABC1_TM_dom"/>
</dbReference>
<feature type="transmembrane region" description="Helical" evidence="7">
    <location>
        <begin position="54"/>
        <end position="75"/>
    </location>
</feature>
<dbReference type="EC" id="3.6.3.-" evidence="10"/>
<keyword evidence="2 7" id="KW-0812">Transmembrane</keyword>
<feature type="transmembrane region" description="Helical" evidence="7">
    <location>
        <begin position="21"/>
        <end position="39"/>
    </location>
</feature>
<evidence type="ECO:0000256" key="7">
    <source>
        <dbReference type="SAM" id="Phobius"/>
    </source>
</evidence>
<evidence type="ECO:0000313" key="11">
    <source>
        <dbReference type="Proteomes" id="UP000245125"/>
    </source>
</evidence>
<dbReference type="PANTHER" id="PTHR43394">
    <property type="entry name" value="ATP-DEPENDENT PERMEASE MDL1, MITOCHONDRIAL"/>
    <property type="match status" value="1"/>
</dbReference>
<dbReference type="Pfam" id="PF00005">
    <property type="entry name" value="ABC_tran"/>
    <property type="match status" value="1"/>
</dbReference>
<dbReference type="SUPFAM" id="SSF90123">
    <property type="entry name" value="ABC transporter transmembrane region"/>
    <property type="match status" value="1"/>
</dbReference>
<dbReference type="GO" id="GO:0005524">
    <property type="term" value="F:ATP binding"/>
    <property type="evidence" value="ECO:0007669"/>
    <property type="project" value="UniProtKB-KW"/>
</dbReference>
<evidence type="ECO:0000256" key="6">
    <source>
        <dbReference type="ARBA" id="ARBA00023136"/>
    </source>
</evidence>
<dbReference type="Gene3D" id="1.20.1560.10">
    <property type="entry name" value="ABC transporter type 1, transmembrane domain"/>
    <property type="match status" value="1"/>
</dbReference>
<gene>
    <name evidence="10" type="primary">msbA</name>
    <name evidence="10" type="ORF">NBG4_60028</name>
</gene>
<dbReference type="PROSITE" id="PS50929">
    <property type="entry name" value="ABC_TM1F"/>
    <property type="match status" value="1"/>
</dbReference>
<dbReference type="Pfam" id="PF00664">
    <property type="entry name" value="ABC_membrane"/>
    <property type="match status" value="1"/>
</dbReference>
<proteinExistence type="predicted"/>
<dbReference type="Proteomes" id="UP000245125">
    <property type="component" value="Unassembled WGS sequence"/>
</dbReference>
<dbReference type="InterPro" id="IPR039421">
    <property type="entry name" value="Type_1_exporter"/>
</dbReference>
<keyword evidence="11" id="KW-1185">Reference proteome</keyword>
<dbReference type="GO" id="GO:0005886">
    <property type="term" value="C:plasma membrane"/>
    <property type="evidence" value="ECO:0007669"/>
    <property type="project" value="UniProtKB-SubCell"/>
</dbReference>
<dbReference type="InterPro" id="IPR003593">
    <property type="entry name" value="AAA+_ATPase"/>
</dbReference>
<name>A0A2U3QJH1_9BACT</name>
<keyword evidence="3" id="KW-0547">Nucleotide-binding</keyword>
<dbReference type="InterPro" id="IPR017871">
    <property type="entry name" value="ABC_transporter-like_CS"/>
</dbReference>
<evidence type="ECO:0000256" key="1">
    <source>
        <dbReference type="ARBA" id="ARBA00004651"/>
    </source>
</evidence>